<sequence>MELLYLILAMLVGSGAHILKKVVQRRKTDETFSLKDFLTKYPYKTALAVLAGVGGFLGLQAAGELTMASAFMTGYIANSLGGAAENNVG</sequence>
<proteinExistence type="predicted"/>
<dbReference type="AlphaFoldDB" id="A0A0F8VZ29"/>
<organism evidence="1">
    <name type="scientific">marine sediment metagenome</name>
    <dbReference type="NCBI Taxonomy" id="412755"/>
    <lineage>
        <taxon>unclassified sequences</taxon>
        <taxon>metagenomes</taxon>
        <taxon>ecological metagenomes</taxon>
    </lineage>
</organism>
<protein>
    <submittedName>
        <fullName evidence="1">Uncharacterized protein</fullName>
    </submittedName>
</protein>
<evidence type="ECO:0000313" key="1">
    <source>
        <dbReference type="EMBL" id="KKK49623.1"/>
    </source>
</evidence>
<gene>
    <name evidence="1" type="ORF">LCGC14_3133190</name>
</gene>
<name>A0A0F8VZ29_9ZZZZ</name>
<dbReference type="EMBL" id="LAZR01068445">
    <property type="protein sequence ID" value="KKK49623.1"/>
    <property type="molecule type" value="Genomic_DNA"/>
</dbReference>
<reference evidence="1" key="1">
    <citation type="journal article" date="2015" name="Nature">
        <title>Complex archaea that bridge the gap between prokaryotes and eukaryotes.</title>
        <authorList>
            <person name="Spang A."/>
            <person name="Saw J.H."/>
            <person name="Jorgensen S.L."/>
            <person name="Zaremba-Niedzwiedzka K."/>
            <person name="Martijn J."/>
            <person name="Lind A.E."/>
            <person name="van Eijk R."/>
            <person name="Schleper C."/>
            <person name="Guy L."/>
            <person name="Ettema T.J."/>
        </authorList>
    </citation>
    <scope>NUCLEOTIDE SEQUENCE</scope>
</reference>
<accession>A0A0F8VZ29</accession>
<comment type="caution">
    <text evidence="1">The sequence shown here is derived from an EMBL/GenBank/DDBJ whole genome shotgun (WGS) entry which is preliminary data.</text>
</comment>